<dbReference type="GO" id="GO:0031267">
    <property type="term" value="F:small GTPase binding"/>
    <property type="evidence" value="ECO:0007669"/>
    <property type="project" value="TreeGrafter"/>
</dbReference>
<feature type="compositionally biased region" description="Basic and acidic residues" evidence="2">
    <location>
        <begin position="128"/>
        <end position="139"/>
    </location>
</feature>
<accession>A0A1I7UFD0</accession>
<keyword evidence="1" id="KW-0175">Coiled coil</keyword>
<dbReference type="AlphaFoldDB" id="A0A1I7UFD0"/>
<evidence type="ECO:0000256" key="2">
    <source>
        <dbReference type="SAM" id="MobiDB-lite"/>
    </source>
</evidence>
<keyword evidence="3" id="KW-1185">Reference proteome</keyword>
<evidence type="ECO:0000256" key="1">
    <source>
        <dbReference type="SAM" id="Coils"/>
    </source>
</evidence>
<feature type="region of interest" description="Disordered" evidence="2">
    <location>
        <begin position="71"/>
        <end position="140"/>
    </location>
</feature>
<evidence type="ECO:0000313" key="3">
    <source>
        <dbReference type="Proteomes" id="UP000095282"/>
    </source>
</evidence>
<evidence type="ECO:0000313" key="4">
    <source>
        <dbReference type="WBParaSite" id="Csp11.Scaffold629.g8759.t1"/>
    </source>
</evidence>
<dbReference type="WBParaSite" id="Csp11.Scaffold629.g8759.t1">
    <property type="protein sequence ID" value="Csp11.Scaffold629.g8759.t1"/>
    <property type="gene ID" value="Csp11.Scaffold629.g8759"/>
</dbReference>
<dbReference type="eggNOG" id="KOG0992">
    <property type="taxonomic scope" value="Eukaryota"/>
</dbReference>
<dbReference type="GO" id="GO:0099518">
    <property type="term" value="P:vesicle cytoskeletal trafficking"/>
    <property type="evidence" value="ECO:0007669"/>
    <property type="project" value="TreeGrafter"/>
</dbReference>
<dbReference type="STRING" id="1561998.A0A1I7UFD0"/>
<dbReference type="PANTHER" id="PTHR18911:SF5">
    <property type="entry name" value="COILED-COIL DOMAIN-CONTAINING PROTEIN 186"/>
    <property type="match status" value="1"/>
</dbReference>
<feature type="coiled-coil region" evidence="1">
    <location>
        <begin position="26"/>
        <end position="60"/>
    </location>
</feature>
<organism evidence="3 4">
    <name type="scientific">Caenorhabditis tropicalis</name>
    <dbReference type="NCBI Taxonomy" id="1561998"/>
    <lineage>
        <taxon>Eukaryota</taxon>
        <taxon>Metazoa</taxon>
        <taxon>Ecdysozoa</taxon>
        <taxon>Nematoda</taxon>
        <taxon>Chromadorea</taxon>
        <taxon>Rhabditida</taxon>
        <taxon>Rhabditina</taxon>
        <taxon>Rhabditomorpha</taxon>
        <taxon>Rhabditoidea</taxon>
        <taxon>Rhabditidae</taxon>
        <taxon>Peloderinae</taxon>
        <taxon>Caenorhabditis</taxon>
    </lineage>
</organism>
<dbReference type="PANTHER" id="PTHR18911">
    <property type="entry name" value="CTCL TUMOR ANTIGEN HD-CL-01"/>
    <property type="match status" value="1"/>
</dbReference>
<sequence>MKLLEEIENLKSEVSTKPVTLETLEETFYRDKYEEISRKLEETESKLAEEKNNFSAFKKKTNATLKELKSELSGYRKGNGSSGDVHVLAPPGSSDPSMSSRSRASSITSIDRVTSTSREEEASSAAGEETKRQENEEQKQNIQQIMIDKIVILQRKLARRTEKCEFLEEHVRQCLEELQKKTKIIQHFALREEASLLMPSEGSLEKLFASSEFVQVS</sequence>
<name>A0A1I7UFD0_9PELO</name>
<feature type="compositionally biased region" description="Low complexity" evidence="2">
    <location>
        <begin position="94"/>
        <end position="109"/>
    </location>
</feature>
<dbReference type="InterPro" id="IPR038830">
    <property type="entry name" value="CCDC186"/>
</dbReference>
<dbReference type="Proteomes" id="UP000095282">
    <property type="component" value="Unplaced"/>
</dbReference>
<proteinExistence type="predicted"/>
<reference evidence="4" key="1">
    <citation type="submission" date="2016-11" db="UniProtKB">
        <authorList>
            <consortium name="WormBaseParasite"/>
        </authorList>
    </citation>
    <scope>IDENTIFICATION</scope>
</reference>
<dbReference type="GO" id="GO:0005802">
    <property type="term" value="C:trans-Golgi network"/>
    <property type="evidence" value="ECO:0007669"/>
    <property type="project" value="TreeGrafter"/>
</dbReference>
<protein>
    <submittedName>
        <fullName evidence="4">Coiled-coil domain-containing protein 110</fullName>
    </submittedName>
</protein>